<organism evidence="9 10">
    <name type="scientific">Methanothrix harundinacea</name>
    <dbReference type="NCBI Taxonomy" id="301375"/>
    <lineage>
        <taxon>Archaea</taxon>
        <taxon>Methanobacteriati</taxon>
        <taxon>Methanobacteriota</taxon>
        <taxon>Stenosarchaea group</taxon>
        <taxon>Methanomicrobia</taxon>
        <taxon>Methanotrichales</taxon>
        <taxon>Methanotrichaceae</taxon>
        <taxon>Methanothrix</taxon>
    </lineage>
</organism>
<dbReference type="NCBIfam" id="NF009623">
    <property type="entry name" value="PRK13130.1"/>
    <property type="match status" value="1"/>
</dbReference>
<comment type="function">
    <text evidence="1 7">Involved in ribosome biogenesis; more specifically in 18S rRNA pseudouridylation and in cleavage of pre-rRNA.</text>
</comment>
<dbReference type="EMBL" id="LGHB01000005">
    <property type="protein sequence ID" value="KUK97039.1"/>
    <property type="molecule type" value="Genomic_DNA"/>
</dbReference>
<evidence type="ECO:0000256" key="2">
    <source>
        <dbReference type="ARBA" id="ARBA00009462"/>
    </source>
</evidence>
<dbReference type="Proteomes" id="UP000057043">
    <property type="component" value="Unassembled WGS sequence"/>
</dbReference>
<evidence type="ECO:0000256" key="3">
    <source>
        <dbReference type="ARBA" id="ARBA00018821"/>
    </source>
</evidence>
<evidence type="ECO:0000256" key="6">
    <source>
        <dbReference type="ARBA" id="ARBA00023274"/>
    </source>
</evidence>
<dbReference type="PANTHER" id="PTHR13305:SF0">
    <property type="entry name" value="H_ACA RIBONUCLEOPROTEIN COMPLEX SUBUNIT 3"/>
    <property type="match status" value="1"/>
</dbReference>
<evidence type="ECO:0000313" key="11">
    <source>
        <dbReference type="Proteomes" id="UP000057043"/>
    </source>
</evidence>
<dbReference type="GO" id="GO:0030515">
    <property type="term" value="F:snoRNA binding"/>
    <property type="evidence" value="ECO:0007669"/>
    <property type="project" value="InterPro"/>
</dbReference>
<dbReference type="EMBL" id="LGFT01000002">
    <property type="protein sequence ID" value="KUK45508.1"/>
    <property type="molecule type" value="Genomic_DNA"/>
</dbReference>
<accession>A0A101IKV8</accession>
<evidence type="ECO:0000256" key="4">
    <source>
        <dbReference type="ARBA" id="ARBA00022517"/>
    </source>
</evidence>
<dbReference type="HAMAP" id="MF_00803">
    <property type="entry name" value="Nop10"/>
    <property type="match status" value="1"/>
</dbReference>
<dbReference type="Gene3D" id="2.20.28.40">
    <property type="entry name" value="H/ACA ribonucleoprotein complex, subunit Nop10"/>
    <property type="match status" value="1"/>
</dbReference>
<dbReference type="InterPro" id="IPR023532">
    <property type="entry name" value="Nop10_arc-typ"/>
</dbReference>
<proteinExistence type="inferred from homology"/>
<dbReference type="PATRIC" id="fig|301375.6.peg.1519"/>
<dbReference type="AlphaFoldDB" id="A0A101IKV8"/>
<dbReference type="PANTHER" id="PTHR13305">
    <property type="entry name" value="RIBOSOME BIOGENESIS PROTEIN NOP10"/>
    <property type="match status" value="1"/>
</dbReference>
<dbReference type="Pfam" id="PF04135">
    <property type="entry name" value="Nop10p"/>
    <property type="match status" value="1"/>
</dbReference>
<keyword evidence="6 7" id="KW-0687">Ribonucleoprotein</keyword>
<reference evidence="10 11" key="2">
    <citation type="journal article" date="2015" name="MBio">
        <title>Genome-Resolved Metagenomic Analysis Reveals Roles for Candidate Phyla and Other Microbial Community Members in Biogeochemical Transformations in Oil Reservoirs.</title>
        <authorList>
            <person name="Hu P."/>
            <person name="Tom L."/>
            <person name="Singh A."/>
            <person name="Thomas B.C."/>
            <person name="Baker B.J."/>
            <person name="Piceno Y.M."/>
            <person name="Andersen G.L."/>
            <person name="Banfield J.F."/>
        </authorList>
    </citation>
    <scope>NUCLEOTIDE SEQUENCE [LARGE SCALE GENOMIC DNA]</scope>
    <source>
        <strain evidence="8">57_489</strain>
    </source>
</reference>
<evidence type="ECO:0000256" key="1">
    <source>
        <dbReference type="ARBA" id="ARBA00002325"/>
    </source>
</evidence>
<evidence type="ECO:0000313" key="8">
    <source>
        <dbReference type="EMBL" id="KUK45508.1"/>
    </source>
</evidence>
<evidence type="ECO:0000313" key="10">
    <source>
        <dbReference type="Proteomes" id="UP000053961"/>
    </source>
</evidence>
<name>A0A101IKV8_9EURY</name>
<dbReference type="InterPro" id="IPR036756">
    <property type="entry name" value="H/ACA_rnp_Nop10_sf"/>
</dbReference>
<gene>
    <name evidence="7" type="primary">nop10</name>
    <name evidence="8" type="ORF">XD72_0151</name>
    <name evidence="9" type="ORF">XE07_0610</name>
</gene>
<comment type="caution">
    <text evidence="9">The sequence shown here is derived from an EMBL/GenBank/DDBJ whole genome shotgun (WGS) entry which is preliminary data.</text>
</comment>
<dbReference type="GO" id="GO:0001522">
    <property type="term" value="P:pseudouridine synthesis"/>
    <property type="evidence" value="ECO:0007669"/>
    <property type="project" value="InterPro"/>
</dbReference>
<dbReference type="GO" id="GO:1990904">
    <property type="term" value="C:ribonucleoprotein complex"/>
    <property type="evidence" value="ECO:0007669"/>
    <property type="project" value="UniProtKB-KW"/>
</dbReference>
<evidence type="ECO:0000256" key="7">
    <source>
        <dbReference type="HAMAP-Rule" id="MF_00803"/>
    </source>
</evidence>
<keyword evidence="5 7" id="KW-0698">rRNA processing</keyword>
<dbReference type="GO" id="GO:0006364">
    <property type="term" value="P:rRNA processing"/>
    <property type="evidence" value="ECO:0007669"/>
    <property type="project" value="UniProtKB-UniRule"/>
</dbReference>
<sequence>MRSKIKKCRNCDLYTLKENCPICGAPTHQTKPARFSPEDRYGRYRRALRQESE</sequence>
<protein>
    <recommendedName>
        <fullName evidence="3 7">Ribosome biogenesis protein Nop10</fullName>
    </recommendedName>
</protein>
<dbReference type="Proteomes" id="UP000053961">
    <property type="component" value="Unassembled WGS sequence"/>
</dbReference>
<keyword evidence="4 7" id="KW-0690">Ribosome biogenesis</keyword>
<evidence type="ECO:0000313" key="9">
    <source>
        <dbReference type="EMBL" id="KUK97039.1"/>
    </source>
</evidence>
<comment type="similarity">
    <text evidence="2 7">Belongs to the NOP10 family.</text>
</comment>
<reference evidence="9" key="1">
    <citation type="journal article" date="2015" name="MBio">
        <title>Genome-resolved metagenomic analysis reveals roles for candidate phyla and other microbial community members in biogeochemical transformations in oil reservoirs.</title>
        <authorList>
            <person name="Hu P."/>
            <person name="Tom L."/>
            <person name="Singh A."/>
            <person name="Thomas B.C."/>
            <person name="Baker B.J."/>
            <person name="Piceno Y.M."/>
            <person name="Andersen G.L."/>
            <person name="Banfield J.F."/>
        </authorList>
    </citation>
    <scope>NUCLEOTIDE SEQUENCE [LARGE SCALE GENOMIC DNA]</scope>
    <source>
        <strain evidence="9">56_747</strain>
    </source>
</reference>
<evidence type="ECO:0000256" key="5">
    <source>
        <dbReference type="ARBA" id="ARBA00022552"/>
    </source>
</evidence>
<dbReference type="InterPro" id="IPR007264">
    <property type="entry name" value="H/ACA_rnp_Nop10"/>
</dbReference>
<dbReference type="SUPFAM" id="SSF144210">
    <property type="entry name" value="Nop10-like SnoRNP"/>
    <property type="match status" value="1"/>
</dbReference>